<keyword evidence="3" id="KW-1185">Reference proteome</keyword>
<protein>
    <submittedName>
        <fullName evidence="2">Uncharacterized protein</fullName>
    </submittedName>
</protein>
<name>A0AA38KSL1_9AGAR</name>
<dbReference type="EMBL" id="MU793328">
    <property type="protein sequence ID" value="KAJ3785901.1"/>
    <property type="molecule type" value="Genomic_DNA"/>
</dbReference>
<organism evidence="2 3">
    <name type="scientific">Lentinula aff. detonsa</name>
    <dbReference type="NCBI Taxonomy" id="2804958"/>
    <lineage>
        <taxon>Eukaryota</taxon>
        <taxon>Fungi</taxon>
        <taxon>Dikarya</taxon>
        <taxon>Basidiomycota</taxon>
        <taxon>Agaricomycotina</taxon>
        <taxon>Agaricomycetes</taxon>
        <taxon>Agaricomycetidae</taxon>
        <taxon>Agaricales</taxon>
        <taxon>Marasmiineae</taxon>
        <taxon>Omphalotaceae</taxon>
        <taxon>Lentinula</taxon>
    </lineage>
</organism>
<sequence>MFSESTSNHRSNSLGINTGLNERDVDIIDIAMNQDQDTNQKSTSAEPLNPTYTTYDHLKDDLRPSGPTSTPNLGSVSATSNSNEGASSVMTSDWSHVPCSIPRIQCPVPGYDFSSYNDGDWDMDDCPSPTDTEIIEVELSLEEIHQDLKARGITVRDFAFTSVKESGMSS</sequence>
<evidence type="ECO:0000256" key="1">
    <source>
        <dbReference type="SAM" id="MobiDB-lite"/>
    </source>
</evidence>
<feature type="compositionally biased region" description="Polar residues" evidence="1">
    <location>
        <begin position="66"/>
        <end position="92"/>
    </location>
</feature>
<dbReference type="Proteomes" id="UP001163798">
    <property type="component" value="Unassembled WGS sequence"/>
</dbReference>
<feature type="region of interest" description="Disordered" evidence="1">
    <location>
        <begin position="33"/>
        <end position="92"/>
    </location>
</feature>
<evidence type="ECO:0000313" key="3">
    <source>
        <dbReference type="Proteomes" id="UP001163798"/>
    </source>
</evidence>
<evidence type="ECO:0000313" key="2">
    <source>
        <dbReference type="EMBL" id="KAJ3785901.1"/>
    </source>
</evidence>
<proteinExistence type="predicted"/>
<reference evidence="2" key="1">
    <citation type="submission" date="2022-08" db="EMBL/GenBank/DDBJ databases">
        <authorList>
            <consortium name="DOE Joint Genome Institute"/>
            <person name="Min B."/>
            <person name="Riley R."/>
            <person name="Sierra-Patev S."/>
            <person name="Naranjo-Ortiz M."/>
            <person name="Looney B."/>
            <person name="Konkel Z."/>
            <person name="Slot J.C."/>
            <person name="Sakamoto Y."/>
            <person name="Steenwyk J.L."/>
            <person name="Rokas A."/>
            <person name="Carro J."/>
            <person name="Camarero S."/>
            <person name="Ferreira P."/>
            <person name="Molpeceres G."/>
            <person name="Ruiz-Duenas F.J."/>
            <person name="Serrano A."/>
            <person name="Henrissat B."/>
            <person name="Drula E."/>
            <person name="Hughes K.W."/>
            <person name="Mata J.L."/>
            <person name="Ishikawa N.K."/>
            <person name="Vargas-Isla R."/>
            <person name="Ushijima S."/>
            <person name="Smith C.A."/>
            <person name="Ahrendt S."/>
            <person name="Andreopoulos W."/>
            <person name="He G."/>
            <person name="Labutti K."/>
            <person name="Lipzen A."/>
            <person name="Ng V."/>
            <person name="Sandor L."/>
            <person name="Barry K."/>
            <person name="Martinez A.T."/>
            <person name="Xiao Y."/>
            <person name="Gibbons J.G."/>
            <person name="Terashima K."/>
            <person name="Hibbett D.S."/>
            <person name="Grigoriev I.V."/>
        </authorList>
    </citation>
    <scope>NUCLEOTIDE SEQUENCE</scope>
    <source>
        <strain evidence="2">TFB10291</strain>
    </source>
</reference>
<comment type="caution">
    <text evidence="2">The sequence shown here is derived from an EMBL/GenBank/DDBJ whole genome shotgun (WGS) entry which is preliminary data.</text>
</comment>
<dbReference type="AlphaFoldDB" id="A0AA38KSL1"/>
<accession>A0AA38KSL1</accession>
<feature type="compositionally biased region" description="Polar residues" evidence="1">
    <location>
        <begin position="33"/>
        <end position="54"/>
    </location>
</feature>
<gene>
    <name evidence="2" type="ORF">GGU10DRAFT_184726</name>
</gene>